<dbReference type="GO" id="GO:0140662">
    <property type="term" value="F:ATP-dependent protein folding chaperone"/>
    <property type="evidence" value="ECO:0007669"/>
    <property type="project" value="InterPro"/>
</dbReference>
<organism evidence="5 6">
    <name type="scientific">Cebus imitator</name>
    <name type="common">Panamanian white-faced capuchin</name>
    <name type="synonym">Cebus capucinus imitator</name>
    <dbReference type="NCBI Taxonomy" id="2715852"/>
    <lineage>
        <taxon>Eukaryota</taxon>
        <taxon>Metazoa</taxon>
        <taxon>Chordata</taxon>
        <taxon>Craniata</taxon>
        <taxon>Vertebrata</taxon>
        <taxon>Euteleostomi</taxon>
        <taxon>Mammalia</taxon>
        <taxon>Eutheria</taxon>
        <taxon>Euarchontoglires</taxon>
        <taxon>Primates</taxon>
        <taxon>Haplorrhini</taxon>
        <taxon>Platyrrhini</taxon>
        <taxon>Cebidae</taxon>
        <taxon>Cebinae</taxon>
        <taxon>Cebus</taxon>
    </lineage>
</organism>
<dbReference type="Ensembl" id="ENSCCAT00000038352.1">
    <property type="protein sequence ID" value="ENSCCAP00000020862.1"/>
    <property type="gene ID" value="ENSCCAG00000028278.1"/>
</dbReference>
<keyword evidence="2" id="KW-0547">Nucleotide-binding</keyword>
<keyword evidence="3" id="KW-0067">ATP-binding</keyword>
<dbReference type="Proteomes" id="UP000233040">
    <property type="component" value="Unassembled WGS sequence"/>
</dbReference>
<dbReference type="PANTHER" id="PTHR11528">
    <property type="entry name" value="HEAT SHOCK PROTEIN 90 FAMILY MEMBER"/>
    <property type="match status" value="1"/>
</dbReference>
<dbReference type="InterPro" id="IPR036890">
    <property type="entry name" value="HATPase_C_sf"/>
</dbReference>
<keyword evidence="6" id="KW-1185">Reference proteome</keyword>
<protein>
    <recommendedName>
        <fullName evidence="7">Histidine kinase/HSP90-like ATPase domain-containing protein</fullName>
    </recommendedName>
</protein>
<evidence type="ECO:0000256" key="1">
    <source>
        <dbReference type="ARBA" id="ARBA00008239"/>
    </source>
</evidence>
<dbReference type="SUPFAM" id="SSF55874">
    <property type="entry name" value="ATPase domain of HSP90 chaperone/DNA topoisomerase II/histidine kinase"/>
    <property type="match status" value="1"/>
</dbReference>
<sequence>MLEEVHHGEEEAEIAQLTSLIINTFYSNKEIFFRELISNASDALDKIHYESLPDPSELDSGKELKIDIIPNLQGHTLTLVDTGIVLKHSWRLFRLVQTSP</sequence>
<reference evidence="5" key="2">
    <citation type="submission" date="2025-09" db="UniProtKB">
        <authorList>
            <consortium name="Ensembl"/>
        </authorList>
    </citation>
    <scope>IDENTIFICATION</scope>
</reference>
<evidence type="ECO:0000256" key="2">
    <source>
        <dbReference type="ARBA" id="ARBA00022741"/>
    </source>
</evidence>
<keyword evidence="4" id="KW-0143">Chaperone</keyword>
<evidence type="ECO:0000313" key="5">
    <source>
        <dbReference type="Ensembl" id="ENSCCAP00000020862.1"/>
    </source>
</evidence>
<dbReference type="AlphaFoldDB" id="A0A2K5QYA4"/>
<reference evidence="5" key="1">
    <citation type="submission" date="2025-08" db="UniProtKB">
        <authorList>
            <consortium name="Ensembl"/>
        </authorList>
    </citation>
    <scope>IDENTIFICATION</scope>
</reference>
<dbReference type="GO" id="GO:0005524">
    <property type="term" value="F:ATP binding"/>
    <property type="evidence" value="ECO:0007669"/>
    <property type="project" value="UniProtKB-KW"/>
</dbReference>
<dbReference type="InterPro" id="IPR020575">
    <property type="entry name" value="Hsp90_N"/>
</dbReference>
<dbReference type="GO" id="GO:0051082">
    <property type="term" value="F:unfolded protein binding"/>
    <property type="evidence" value="ECO:0007669"/>
    <property type="project" value="InterPro"/>
</dbReference>
<dbReference type="InterPro" id="IPR001404">
    <property type="entry name" value="Hsp90_fam"/>
</dbReference>
<evidence type="ECO:0008006" key="7">
    <source>
        <dbReference type="Google" id="ProtNLM"/>
    </source>
</evidence>
<dbReference type="PRINTS" id="PR00775">
    <property type="entry name" value="HEATSHOCK90"/>
</dbReference>
<dbReference type="Gene3D" id="3.30.565.10">
    <property type="entry name" value="Histidine kinase-like ATPase, C-terminal domain"/>
    <property type="match status" value="1"/>
</dbReference>
<name>A0A2K5QYA4_CEBIM</name>
<dbReference type="GeneTree" id="ENSGT01020000230401"/>
<comment type="similarity">
    <text evidence="1">Belongs to the heat shock protein 90 family.</text>
</comment>
<evidence type="ECO:0000256" key="3">
    <source>
        <dbReference type="ARBA" id="ARBA00022840"/>
    </source>
</evidence>
<dbReference type="GO" id="GO:0016887">
    <property type="term" value="F:ATP hydrolysis activity"/>
    <property type="evidence" value="ECO:0007669"/>
    <property type="project" value="InterPro"/>
</dbReference>
<accession>A0A2K5QYA4</accession>
<evidence type="ECO:0000256" key="4">
    <source>
        <dbReference type="ARBA" id="ARBA00023186"/>
    </source>
</evidence>
<evidence type="ECO:0000313" key="6">
    <source>
        <dbReference type="Proteomes" id="UP000233040"/>
    </source>
</evidence>
<proteinExistence type="inferred from homology"/>